<feature type="region of interest" description="Disordered" evidence="1">
    <location>
        <begin position="238"/>
        <end position="259"/>
    </location>
</feature>
<organism evidence="2 3">
    <name type="scientific">Naganishia liquefaciens</name>
    <dbReference type="NCBI Taxonomy" id="104408"/>
    <lineage>
        <taxon>Eukaryota</taxon>
        <taxon>Fungi</taxon>
        <taxon>Dikarya</taxon>
        <taxon>Basidiomycota</taxon>
        <taxon>Agaricomycotina</taxon>
        <taxon>Tremellomycetes</taxon>
        <taxon>Filobasidiales</taxon>
        <taxon>Filobasidiaceae</taxon>
        <taxon>Naganishia</taxon>
    </lineage>
</organism>
<dbReference type="AlphaFoldDB" id="A0A8H3TRL4"/>
<reference evidence="2" key="1">
    <citation type="submission" date="2020-07" db="EMBL/GenBank/DDBJ databases">
        <title>Draft Genome Sequence of a Deep-Sea Yeast, Naganishia (Cryptococcus) liquefaciens strain N6.</title>
        <authorList>
            <person name="Han Y.W."/>
            <person name="Kajitani R."/>
            <person name="Morimoto H."/>
            <person name="Parhat M."/>
            <person name="Tsubouchi H."/>
            <person name="Bakenova O."/>
            <person name="Ogata M."/>
            <person name="Argunhan B."/>
            <person name="Aoki R."/>
            <person name="Kajiwara S."/>
            <person name="Itoh T."/>
            <person name="Iwasaki H."/>
        </authorList>
    </citation>
    <scope>NUCLEOTIDE SEQUENCE</scope>
    <source>
        <strain evidence="2">N6</strain>
    </source>
</reference>
<dbReference type="EMBL" id="BLZA01000016">
    <property type="protein sequence ID" value="GHJ85912.1"/>
    <property type="molecule type" value="Genomic_DNA"/>
</dbReference>
<feature type="compositionally biased region" description="Polar residues" evidence="1">
    <location>
        <begin position="244"/>
        <end position="259"/>
    </location>
</feature>
<keyword evidence="3" id="KW-1185">Reference proteome</keyword>
<dbReference type="Proteomes" id="UP000620104">
    <property type="component" value="Unassembled WGS sequence"/>
</dbReference>
<name>A0A8H3TRL4_9TREE</name>
<proteinExistence type="predicted"/>
<gene>
    <name evidence="2" type="ORF">NliqN6_2314</name>
</gene>
<evidence type="ECO:0000313" key="3">
    <source>
        <dbReference type="Proteomes" id="UP000620104"/>
    </source>
</evidence>
<feature type="region of interest" description="Disordered" evidence="1">
    <location>
        <begin position="142"/>
        <end position="174"/>
    </location>
</feature>
<comment type="caution">
    <text evidence="2">The sequence shown here is derived from an EMBL/GenBank/DDBJ whole genome shotgun (WGS) entry which is preliminary data.</text>
</comment>
<accession>A0A8H3TRL4</accession>
<sequence>MQTPGSPISQVREAVTAPKYHCGDNGRSCERHKSRWVRNCGRSFTTQKQWEAHVNNECHVCGHSYLDRFENYKSPAVIKKHEGIHLTKDISEKKKAENVCEDCGVRMWTRLGRDGKPNSGHTENKLCPGSRFDFSTLWVDDDDKGGLRDDPETAGNTIQPSLPPGRSETMEQDAPASINDPANPVHAFHPGFPSENSLTSQMELNSRAGLGTSSIPMSVPSSAHEHFDLSVNVPPDTSIELIPSDTSVEIPSGVMGQSP</sequence>
<protein>
    <submittedName>
        <fullName evidence="2">Uncharacterized protein</fullName>
    </submittedName>
</protein>
<evidence type="ECO:0000313" key="2">
    <source>
        <dbReference type="EMBL" id="GHJ85912.1"/>
    </source>
</evidence>
<evidence type="ECO:0000256" key="1">
    <source>
        <dbReference type="SAM" id="MobiDB-lite"/>
    </source>
</evidence>